<keyword evidence="2" id="KW-1185">Reference proteome</keyword>
<dbReference type="EMBL" id="JAXUIA010000002">
    <property type="protein sequence ID" value="MEA0975504.1"/>
    <property type="molecule type" value="Genomic_DNA"/>
</dbReference>
<dbReference type="Proteomes" id="UP001289615">
    <property type="component" value="Unassembled WGS sequence"/>
</dbReference>
<dbReference type="RefSeq" id="WP_322610705.1">
    <property type="nucleotide sequence ID" value="NZ_JAXLNX010000005.1"/>
</dbReference>
<protein>
    <submittedName>
        <fullName evidence="1">Uncharacterized protein</fullName>
    </submittedName>
</protein>
<reference evidence="1 2" key="1">
    <citation type="submission" date="2023-12" db="EMBL/GenBank/DDBJ databases">
        <title>Genome comparison identifies genes involved in endophytic behavior of Lysinibacillus irui and provides insights into its role as a plant-growth promoting bacterium.</title>
        <authorList>
            <person name="Hilario S."/>
            <person name="Matos I."/>
            <person name="Goncalves M.F.M."/>
            <person name="Pardo C.A."/>
            <person name="Santos M.J."/>
        </authorList>
    </citation>
    <scope>NUCLEOTIDE SEQUENCE [LARGE SCALE GENOMIC DNA]</scope>
    <source>
        <strain evidence="1 2">B3</strain>
    </source>
</reference>
<organism evidence="1 2">
    <name type="scientific">Lysinibacillus irui</name>
    <dbReference type="NCBI Taxonomy" id="2998077"/>
    <lineage>
        <taxon>Bacteria</taxon>
        <taxon>Bacillati</taxon>
        <taxon>Bacillota</taxon>
        <taxon>Bacilli</taxon>
        <taxon>Bacillales</taxon>
        <taxon>Bacillaceae</taxon>
        <taxon>Lysinibacillus</taxon>
    </lineage>
</organism>
<gene>
    <name evidence="1" type="ORF">U6C28_04270</name>
</gene>
<evidence type="ECO:0000313" key="1">
    <source>
        <dbReference type="EMBL" id="MEA0975504.1"/>
    </source>
</evidence>
<sequence>MNSHDEKLIKDFLLAFADQKESQLNINWIIPTLIFSRKLFKNQNETKKFTKEVLGIEYKDYVYRSRAMLTGKILKDIMKMDSPTSLTVLNNLITFIKTLVVSNIEDTEQLKDTDSFFSEWSNFLKKTENPTSK</sequence>
<name>A0ABU5NHK3_9BACI</name>
<proteinExistence type="predicted"/>
<comment type="caution">
    <text evidence="1">The sequence shown here is derived from an EMBL/GenBank/DDBJ whole genome shotgun (WGS) entry which is preliminary data.</text>
</comment>
<evidence type="ECO:0000313" key="2">
    <source>
        <dbReference type="Proteomes" id="UP001289615"/>
    </source>
</evidence>
<accession>A0ABU5NHK3</accession>